<dbReference type="RefSeq" id="WP_007464037.1">
    <property type="nucleotide sequence ID" value="NZ_AMZO01000006.1"/>
</dbReference>
<dbReference type="InterPro" id="IPR036249">
    <property type="entry name" value="Thioredoxin-like_sf"/>
</dbReference>
<dbReference type="Pfam" id="PF13743">
    <property type="entry name" value="Thioredoxin_5"/>
    <property type="match status" value="1"/>
</dbReference>
<gene>
    <name evidence="1" type="ORF">C942_04628</name>
</gene>
<organism evidence="1 2">
    <name type="scientific">Photobacterium marinum</name>
    <dbReference type="NCBI Taxonomy" id="1056511"/>
    <lineage>
        <taxon>Bacteria</taxon>
        <taxon>Pseudomonadati</taxon>
        <taxon>Pseudomonadota</taxon>
        <taxon>Gammaproteobacteria</taxon>
        <taxon>Vibrionales</taxon>
        <taxon>Vibrionaceae</taxon>
        <taxon>Photobacterium</taxon>
    </lineage>
</organism>
<dbReference type="PANTHER" id="PTHR13887">
    <property type="entry name" value="GLUTATHIONE S-TRANSFERASE KAPPA"/>
    <property type="match status" value="1"/>
</dbReference>
<evidence type="ECO:0000313" key="1">
    <source>
        <dbReference type="EMBL" id="ELR66929.1"/>
    </source>
</evidence>
<dbReference type="EMBL" id="AMZO01000006">
    <property type="protein sequence ID" value="ELR66929.1"/>
    <property type="molecule type" value="Genomic_DNA"/>
</dbReference>
<keyword evidence="2" id="KW-1185">Reference proteome</keyword>
<dbReference type="Gene3D" id="3.40.30.10">
    <property type="entry name" value="Glutaredoxin"/>
    <property type="match status" value="1"/>
</dbReference>
<comment type="caution">
    <text evidence="1">The sequence shown here is derived from an EMBL/GenBank/DDBJ whole genome shotgun (WGS) entry which is preliminary data.</text>
</comment>
<dbReference type="Proteomes" id="UP000011134">
    <property type="component" value="Unassembled WGS sequence"/>
</dbReference>
<reference evidence="1 2" key="1">
    <citation type="submission" date="2012-12" db="EMBL/GenBank/DDBJ databases">
        <title>Genome Assembly of Photobacterium sp. AK15.</title>
        <authorList>
            <person name="Khatri I."/>
            <person name="Vaidya B."/>
            <person name="Srinivas T.N.R."/>
            <person name="Subramanian S."/>
            <person name="Pinnaka A."/>
        </authorList>
    </citation>
    <scope>NUCLEOTIDE SEQUENCE [LARGE SCALE GENOMIC DNA]</scope>
    <source>
        <strain evidence="1 2">AK15</strain>
    </source>
</reference>
<dbReference type="SUPFAM" id="SSF52833">
    <property type="entry name" value="Thioredoxin-like"/>
    <property type="match status" value="1"/>
</dbReference>
<dbReference type="AlphaFoldDB" id="L8JHC3"/>
<protein>
    <submittedName>
        <fullName evidence="1">DSBA oxidoreductase</fullName>
    </submittedName>
</protein>
<dbReference type="CDD" id="cd03025">
    <property type="entry name" value="DsbA_FrnE_like"/>
    <property type="match status" value="1"/>
</dbReference>
<name>L8JHC3_9GAMM</name>
<accession>L8JHC3</accession>
<dbReference type="PANTHER" id="PTHR13887:SF54">
    <property type="entry name" value="DSBA FAMILY PROTEIN"/>
    <property type="match status" value="1"/>
</dbReference>
<dbReference type="PATRIC" id="fig|1056511.3.peg.1457"/>
<dbReference type="OrthoDB" id="9813770at2"/>
<evidence type="ECO:0000313" key="2">
    <source>
        <dbReference type="Proteomes" id="UP000011134"/>
    </source>
</evidence>
<proteinExistence type="predicted"/>
<sequence>MKENIIEIICYTDPYCTWCWGSEPILRKLKEQYGEQIHIRYVMGGLVEDIRQFHDPANGIGGEYWYKDVAAHWLEASSRHKMPVDERVFYDMKNEHFSTHPACIAYEVATFQGEIKAHRYLRRLREAASIERQIIQHREVQEALALEVGLDVELFRDSIESGAAIKAFHRDRLECRQKAIHGFPSYIVKGNNDEFILNGYIPYQTFEFCLRELSDNKIKQKEIKASMAQVLDFISRHQNVALIEVTTVFNISEKRANEILAELTSQGLIKEKNLGNGVMYSITPSILTCDPLSGTCSL</sequence>